<dbReference type="InterPro" id="IPR028082">
    <property type="entry name" value="Peripla_BP_I"/>
</dbReference>
<name>A0ABN2EH59_9ACTN</name>
<keyword evidence="1" id="KW-0805">Transcription regulation</keyword>
<feature type="domain" description="HTH lacI-type" evidence="5">
    <location>
        <begin position="18"/>
        <end position="72"/>
    </location>
</feature>
<gene>
    <name evidence="6" type="ORF">GCM10009789_71740</name>
</gene>
<dbReference type="GO" id="GO:0003677">
    <property type="term" value="F:DNA binding"/>
    <property type="evidence" value="ECO:0007669"/>
    <property type="project" value="UniProtKB-KW"/>
</dbReference>
<evidence type="ECO:0000259" key="5">
    <source>
        <dbReference type="PROSITE" id="PS50932"/>
    </source>
</evidence>
<keyword evidence="7" id="KW-1185">Reference proteome</keyword>
<dbReference type="Pfam" id="PF13377">
    <property type="entry name" value="Peripla_BP_3"/>
    <property type="match status" value="1"/>
</dbReference>
<feature type="region of interest" description="Disordered" evidence="4">
    <location>
        <begin position="1"/>
        <end position="23"/>
    </location>
</feature>
<dbReference type="CDD" id="cd01574">
    <property type="entry name" value="PBP1_LacI"/>
    <property type="match status" value="1"/>
</dbReference>
<reference evidence="6 7" key="1">
    <citation type="journal article" date="2019" name="Int. J. Syst. Evol. Microbiol.">
        <title>The Global Catalogue of Microorganisms (GCM) 10K type strain sequencing project: providing services to taxonomists for standard genome sequencing and annotation.</title>
        <authorList>
            <consortium name="The Broad Institute Genomics Platform"/>
            <consortium name="The Broad Institute Genome Sequencing Center for Infectious Disease"/>
            <person name="Wu L."/>
            <person name="Ma J."/>
        </authorList>
    </citation>
    <scope>NUCLEOTIDE SEQUENCE [LARGE SCALE GENOMIC DNA]</scope>
    <source>
        <strain evidence="6 7">JCM 14969</strain>
    </source>
</reference>
<comment type="caution">
    <text evidence="6">The sequence shown here is derived from an EMBL/GenBank/DDBJ whole genome shotgun (WGS) entry which is preliminary data.</text>
</comment>
<feature type="region of interest" description="Disordered" evidence="4">
    <location>
        <begin position="339"/>
        <end position="371"/>
    </location>
</feature>
<evidence type="ECO:0000256" key="2">
    <source>
        <dbReference type="ARBA" id="ARBA00023125"/>
    </source>
</evidence>
<dbReference type="PROSITE" id="PS50932">
    <property type="entry name" value="HTH_LACI_2"/>
    <property type="match status" value="1"/>
</dbReference>
<dbReference type="Pfam" id="PF00356">
    <property type="entry name" value="LacI"/>
    <property type="match status" value="1"/>
</dbReference>
<dbReference type="Gene3D" id="1.10.260.40">
    <property type="entry name" value="lambda repressor-like DNA-binding domains"/>
    <property type="match status" value="1"/>
</dbReference>
<dbReference type="InterPro" id="IPR000843">
    <property type="entry name" value="HTH_LacI"/>
</dbReference>
<dbReference type="SMART" id="SM00354">
    <property type="entry name" value="HTH_LACI"/>
    <property type="match status" value="1"/>
</dbReference>
<evidence type="ECO:0000313" key="6">
    <source>
        <dbReference type="EMBL" id="GAA1607068.1"/>
    </source>
</evidence>
<dbReference type="SUPFAM" id="SSF47413">
    <property type="entry name" value="lambda repressor-like DNA-binding domains"/>
    <property type="match status" value="1"/>
</dbReference>
<evidence type="ECO:0000256" key="1">
    <source>
        <dbReference type="ARBA" id="ARBA00023015"/>
    </source>
</evidence>
<accession>A0ABN2EH59</accession>
<dbReference type="RefSeq" id="WP_344221176.1">
    <property type="nucleotide sequence ID" value="NZ_BAAAOS010000056.1"/>
</dbReference>
<keyword evidence="2 6" id="KW-0238">DNA-binding</keyword>
<evidence type="ECO:0000313" key="7">
    <source>
        <dbReference type="Proteomes" id="UP001500393"/>
    </source>
</evidence>
<protein>
    <submittedName>
        <fullName evidence="6">LacI family DNA-binding transcriptional regulator</fullName>
    </submittedName>
</protein>
<dbReference type="PANTHER" id="PTHR30146">
    <property type="entry name" value="LACI-RELATED TRANSCRIPTIONAL REPRESSOR"/>
    <property type="match status" value="1"/>
</dbReference>
<proteinExistence type="predicted"/>
<dbReference type="InterPro" id="IPR046335">
    <property type="entry name" value="LacI/GalR-like_sensor"/>
</dbReference>
<keyword evidence="3" id="KW-0804">Transcription</keyword>
<sequence length="371" mass="39459">MADATPPQPTGAARTRRPGSTDVARLAGVSQKTVSRVLNGEPYVKDEVRDRVLRAVEELGYRRNNVARALNSGRTRRIGLVSLGTALYGPSTLLVALERATRSTGYSLSVVNTIEDDPGGVAGAVDHLIEQGVDGIVLSEPIDEGDDTPLKIDLPVLSFGRFPGLQAEPILTTGGDGVAAGRTATEHLLSLGHRTVWHIAGPQRWWAARDRLDGWRQALAAAGAAEPPVLEGDWTPASGYQAGRKLAADPDVTAVFVANDDMSIGLMRALTEAGRSVPDEISIVGFDDIPSAEYLSPPLTTIPQDFDAFAADGLARLVQEIEAPTGAHSPEPDPLSFRLVVRQSTAIPPSTRRRSGAPRSPRTPKKSTPTR</sequence>
<dbReference type="EMBL" id="BAAAOS010000056">
    <property type="protein sequence ID" value="GAA1607068.1"/>
    <property type="molecule type" value="Genomic_DNA"/>
</dbReference>
<dbReference type="InterPro" id="IPR010982">
    <property type="entry name" value="Lambda_DNA-bd_dom_sf"/>
</dbReference>
<evidence type="ECO:0000256" key="3">
    <source>
        <dbReference type="ARBA" id="ARBA00023163"/>
    </source>
</evidence>
<evidence type="ECO:0000256" key="4">
    <source>
        <dbReference type="SAM" id="MobiDB-lite"/>
    </source>
</evidence>
<dbReference type="SUPFAM" id="SSF53822">
    <property type="entry name" value="Periplasmic binding protein-like I"/>
    <property type="match status" value="1"/>
</dbReference>
<organism evidence="6 7">
    <name type="scientific">Kribbella sancticallisti</name>
    <dbReference type="NCBI Taxonomy" id="460087"/>
    <lineage>
        <taxon>Bacteria</taxon>
        <taxon>Bacillati</taxon>
        <taxon>Actinomycetota</taxon>
        <taxon>Actinomycetes</taxon>
        <taxon>Propionibacteriales</taxon>
        <taxon>Kribbellaceae</taxon>
        <taxon>Kribbella</taxon>
    </lineage>
</organism>
<dbReference type="Proteomes" id="UP001500393">
    <property type="component" value="Unassembled WGS sequence"/>
</dbReference>
<dbReference type="Gene3D" id="3.40.50.2300">
    <property type="match status" value="2"/>
</dbReference>
<dbReference type="PANTHER" id="PTHR30146:SF109">
    <property type="entry name" value="HTH-TYPE TRANSCRIPTIONAL REGULATOR GALS"/>
    <property type="match status" value="1"/>
</dbReference>
<dbReference type="CDD" id="cd01392">
    <property type="entry name" value="HTH_LacI"/>
    <property type="match status" value="1"/>
</dbReference>